<keyword evidence="2" id="KW-0732">Signal</keyword>
<evidence type="ECO:0000256" key="1">
    <source>
        <dbReference type="SAM" id="Phobius"/>
    </source>
</evidence>
<sequence>MKSLVGAFLAIMAINSAPGLSAATATYLTVLAALLAAVVYVAVRGRRKHAALVSPPAAAPGPTIVQHIYTTQPVFTGVYQPGAPTPQPLHVYSERGGQVILPDSIYRRPAK</sequence>
<dbReference type="RefSeq" id="WP_174399820.1">
    <property type="nucleotide sequence ID" value="NZ_VBSB01000014.1"/>
</dbReference>
<comment type="caution">
    <text evidence="3">The sequence shown here is derived from an EMBL/GenBank/DDBJ whole genome shotgun (WGS) entry which is preliminary data.</text>
</comment>
<keyword evidence="4" id="KW-1185">Reference proteome</keyword>
<evidence type="ECO:0000256" key="2">
    <source>
        <dbReference type="SAM" id="SignalP"/>
    </source>
</evidence>
<feature type="chain" id="PRO_5045382540" evidence="2">
    <location>
        <begin position="23"/>
        <end position="111"/>
    </location>
</feature>
<keyword evidence="1" id="KW-1133">Transmembrane helix</keyword>
<keyword evidence="1" id="KW-0812">Transmembrane</keyword>
<feature type="signal peptide" evidence="2">
    <location>
        <begin position="1"/>
        <end position="22"/>
    </location>
</feature>
<feature type="transmembrane region" description="Helical" evidence="1">
    <location>
        <begin position="26"/>
        <end position="43"/>
    </location>
</feature>
<dbReference type="Proteomes" id="UP000708347">
    <property type="component" value="Unassembled WGS sequence"/>
</dbReference>
<name>A0ABX2JZN8_9MYCO</name>
<evidence type="ECO:0000313" key="3">
    <source>
        <dbReference type="EMBL" id="NTY62088.1"/>
    </source>
</evidence>
<reference evidence="3 4" key="1">
    <citation type="submission" date="2019-05" db="EMBL/GenBank/DDBJ databases">
        <title>Mycolicibacterium sphagni ENV482 genome assembly.</title>
        <authorList>
            <person name="Chen W."/>
            <person name="Faulkner N.W."/>
            <person name="Hyman M.R."/>
        </authorList>
    </citation>
    <scope>NUCLEOTIDE SEQUENCE [LARGE SCALE GENOMIC DNA]</scope>
    <source>
        <strain evidence="3 4">ENV482</strain>
    </source>
</reference>
<proteinExistence type="predicted"/>
<accession>A0ABX2JZN8</accession>
<dbReference type="EMBL" id="VBSB01000014">
    <property type="protein sequence ID" value="NTY62088.1"/>
    <property type="molecule type" value="Genomic_DNA"/>
</dbReference>
<keyword evidence="1" id="KW-0472">Membrane</keyword>
<organism evidence="3 4">
    <name type="scientific">Mycolicibacterium sphagni</name>
    <dbReference type="NCBI Taxonomy" id="1786"/>
    <lineage>
        <taxon>Bacteria</taxon>
        <taxon>Bacillati</taxon>
        <taxon>Actinomycetota</taxon>
        <taxon>Actinomycetes</taxon>
        <taxon>Mycobacteriales</taxon>
        <taxon>Mycobacteriaceae</taxon>
        <taxon>Mycolicibacterium</taxon>
    </lineage>
</organism>
<evidence type="ECO:0000313" key="4">
    <source>
        <dbReference type="Proteomes" id="UP000708347"/>
    </source>
</evidence>
<gene>
    <name evidence="3" type="ORF">FEG63_21305</name>
</gene>
<protein>
    <submittedName>
        <fullName evidence="3">Uncharacterized protein</fullName>
    </submittedName>
</protein>